<dbReference type="InterPro" id="IPR053169">
    <property type="entry name" value="MUG_Protein"/>
</dbReference>
<dbReference type="STRING" id="5288.A0A5C5G3R3"/>
<dbReference type="Pfam" id="PF03663">
    <property type="entry name" value="Glyco_hydro_76"/>
    <property type="match status" value="1"/>
</dbReference>
<proteinExistence type="predicted"/>
<protein>
    <submittedName>
        <fullName evidence="2">Phenylalanine ammonia-lyase</fullName>
    </submittedName>
</protein>
<dbReference type="InterPro" id="IPR008928">
    <property type="entry name" value="6-hairpin_glycosidase_sf"/>
</dbReference>
<feature type="non-terminal residue" evidence="2">
    <location>
        <position position="547"/>
    </location>
</feature>
<reference evidence="2 3" key="1">
    <citation type="submission" date="2019-03" db="EMBL/GenBank/DDBJ databases">
        <title>Rhodosporidium diobovatum UCD-FST 08-225 genome sequencing, assembly, and annotation.</title>
        <authorList>
            <person name="Fakankun I.U."/>
            <person name="Fristensky B."/>
            <person name="Levin D.B."/>
        </authorList>
    </citation>
    <scope>NUCLEOTIDE SEQUENCE [LARGE SCALE GENOMIC DNA]</scope>
    <source>
        <strain evidence="2 3">UCD-FST 08-225</strain>
    </source>
</reference>
<sequence>PAPAVAAVLVALLLPLSALAAPAPPAGPSHSHPVCEYEPYVAFPHPEPRRGRAFLPASPDTQVHPLLADIRLPDNPTNPAPRPALAYDRHPLYTPGRHANFSTTEFRFNPGRLDKRDVVSSVDVPFPPSAWMDINDMGTIAQLAQAAVARMQTWYEDGVFEWTGWWQTPVLGIAYTNLDLALGNRVNELLIRDLLVKNDDLGWMIDKYIDDQSWWAMYALRAHQAYPNSTWLEMVETINNNNTLYWDDTCGGGVLWLTYRPLIKNTITNGLYFSILTRLYRFTGNETHFDFAMNTLNWWLSWAFDADNGRVYDTLTASYAGESRDQCVRSGEQTWTYNSGAFLFGLADLWYATGDERVLDLGRSIAYAAMRDYVPDAATGVLVEACEDDPPPEEGKPPACQQDETIFKGILMLGMAELYLARPDPNIYNFVNTQLLSNVYNNVDDSWLFGMWWGGPWNETTAGPKTQLNAICLISAAATINADYLSRAGQSVAVGSATDQIAVPESTAKGEAGSTDRSVTSRAARAGWPGKAVLAAVMGAGGAVLWA</sequence>
<gene>
    <name evidence="2" type="ORF">DMC30DRAFT_441168</name>
</gene>
<feature type="signal peptide" evidence="1">
    <location>
        <begin position="1"/>
        <end position="20"/>
    </location>
</feature>
<keyword evidence="1" id="KW-0732">Signal</keyword>
<accession>A0A5C5G3R3</accession>
<dbReference type="EMBL" id="SOZI01000008">
    <property type="protein sequence ID" value="TNY23793.1"/>
    <property type="molecule type" value="Genomic_DNA"/>
</dbReference>
<dbReference type="PANTHER" id="PTHR47791">
    <property type="entry name" value="MEIOTICALLY UP-REGULATED GENE 191 PROTEIN"/>
    <property type="match status" value="1"/>
</dbReference>
<dbReference type="Gene3D" id="1.50.10.20">
    <property type="match status" value="1"/>
</dbReference>
<dbReference type="GO" id="GO:0016829">
    <property type="term" value="F:lyase activity"/>
    <property type="evidence" value="ECO:0007669"/>
    <property type="project" value="UniProtKB-KW"/>
</dbReference>
<dbReference type="SUPFAM" id="SSF48208">
    <property type="entry name" value="Six-hairpin glycosidases"/>
    <property type="match status" value="1"/>
</dbReference>
<keyword evidence="3" id="KW-1185">Reference proteome</keyword>
<dbReference type="PANTHER" id="PTHR47791:SF3">
    <property type="entry name" value="MEIOTICALLY UP-REGULATED GENE 191 PROTEIN"/>
    <property type="match status" value="1"/>
</dbReference>
<dbReference type="InterPro" id="IPR005198">
    <property type="entry name" value="Glyco_hydro_76"/>
</dbReference>
<evidence type="ECO:0000313" key="3">
    <source>
        <dbReference type="Proteomes" id="UP000311382"/>
    </source>
</evidence>
<organism evidence="2 3">
    <name type="scientific">Rhodotorula diobovata</name>
    <dbReference type="NCBI Taxonomy" id="5288"/>
    <lineage>
        <taxon>Eukaryota</taxon>
        <taxon>Fungi</taxon>
        <taxon>Dikarya</taxon>
        <taxon>Basidiomycota</taxon>
        <taxon>Pucciniomycotina</taxon>
        <taxon>Microbotryomycetes</taxon>
        <taxon>Sporidiobolales</taxon>
        <taxon>Sporidiobolaceae</taxon>
        <taxon>Rhodotorula</taxon>
    </lineage>
</organism>
<evidence type="ECO:0000313" key="2">
    <source>
        <dbReference type="EMBL" id="TNY23793.1"/>
    </source>
</evidence>
<dbReference type="Proteomes" id="UP000311382">
    <property type="component" value="Unassembled WGS sequence"/>
</dbReference>
<feature type="chain" id="PRO_5023129127" evidence="1">
    <location>
        <begin position="21"/>
        <end position="547"/>
    </location>
</feature>
<dbReference type="GO" id="GO:0005975">
    <property type="term" value="P:carbohydrate metabolic process"/>
    <property type="evidence" value="ECO:0007669"/>
    <property type="project" value="InterPro"/>
</dbReference>
<name>A0A5C5G3R3_9BASI</name>
<feature type="non-terminal residue" evidence="2">
    <location>
        <position position="1"/>
    </location>
</feature>
<keyword evidence="2" id="KW-0456">Lyase</keyword>
<evidence type="ECO:0000256" key="1">
    <source>
        <dbReference type="SAM" id="SignalP"/>
    </source>
</evidence>
<dbReference type="OrthoDB" id="9984024at2759"/>
<comment type="caution">
    <text evidence="2">The sequence shown here is derived from an EMBL/GenBank/DDBJ whole genome shotgun (WGS) entry which is preliminary data.</text>
</comment>
<dbReference type="AlphaFoldDB" id="A0A5C5G3R3"/>